<dbReference type="STRING" id="1027249.SAMN05216179_1803"/>
<comment type="subcellular location">
    <subcellularLocation>
        <location evidence="1">Cell surface</location>
    </subcellularLocation>
</comment>
<dbReference type="Proteomes" id="UP000184184">
    <property type="component" value="Unassembled WGS sequence"/>
</dbReference>
<dbReference type="GO" id="GO:0009986">
    <property type="term" value="C:cell surface"/>
    <property type="evidence" value="ECO:0007669"/>
    <property type="project" value="UniProtKB-SubCell"/>
</dbReference>
<evidence type="ECO:0000256" key="3">
    <source>
        <dbReference type="SAM" id="Phobius"/>
    </source>
</evidence>
<evidence type="ECO:0000256" key="1">
    <source>
        <dbReference type="ARBA" id="ARBA00004241"/>
    </source>
</evidence>
<keyword evidence="3" id="KW-0812">Transmembrane</keyword>
<dbReference type="PROSITE" id="PS00409">
    <property type="entry name" value="PROKAR_NTER_METHYL"/>
    <property type="match status" value="1"/>
</dbReference>
<evidence type="ECO:0008006" key="6">
    <source>
        <dbReference type="Google" id="ProtNLM"/>
    </source>
</evidence>
<dbReference type="AlphaFoldDB" id="A0A1M7NW87"/>
<keyword evidence="3" id="KW-0472">Membrane</keyword>
<sequence length="138" mass="15839">MIKSEKGITLIELLGVLAILSLVIMLISSAHLFGQKQYMQQKDEINHKQEVQLLMSHLTKDIRIASVEELSAGDDLKIGSHHYKLEGSSIYRDSQIVSTKLAEFNYEITEDYIDIEISSVQDKRGEQHDLSTRIYFRK</sequence>
<keyword evidence="3" id="KW-1133">Transmembrane helix</keyword>
<dbReference type="RefSeq" id="WP_073201519.1">
    <property type="nucleotide sequence ID" value="NZ_FRCZ01000003.1"/>
</dbReference>
<keyword evidence="5" id="KW-1185">Reference proteome</keyword>
<dbReference type="Pfam" id="PF07963">
    <property type="entry name" value="N_methyl"/>
    <property type="match status" value="1"/>
</dbReference>
<protein>
    <recommendedName>
        <fullName evidence="6">Prepilin-type N-terminal cleavage/methylation domain-containing protein</fullName>
    </recommendedName>
</protein>
<gene>
    <name evidence="4" type="ORF">SAMN05216179_1803</name>
</gene>
<feature type="transmembrane region" description="Helical" evidence="3">
    <location>
        <begin position="13"/>
        <end position="33"/>
    </location>
</feature>
<dbReference type="InterPro" id="IPR012902">
    <property type="entry name" value="N_methyl_site"/>
</dbReference>
<reference evidence="4 5" key="1">
    <citation type="submission" date="2016-11" db="EMBL/GenBank/DDBJ databases">
        <authorList>
            <person name="Jaros S."/>
            <person name="Januszkiewicz K."/>
            <person name="Wedrychowicz H."/>
        </authorList>
    </citation>
    <scope>NUCLEOTIDE SEQUENCE [LARGE SCALE GENOMIC DNA]</scope>
    <source>
        <strain evidence="4 5">CGMCC 1.10681</strain>
    </source>
</reference>
<evidence type="ECO:0000313" key="5">
    <source>
        <dbReference type="Proteomes" id="UP000184184"/>
    </source>
</evidence>
<keyword evidence="2" id="KW-0178">Competence</keyword>
<accession>A0A1M7NW87</accession>
<evidence type="ECO:0000256" key="2">
    <source>
        <dbReference type="ARBA" id="ARBA00023287"/>
    </source>
</evidence>
<proteinExistence type="predicted"/>
<organism evidence="4 5">
    <name type="scientific">Gracilibacillus kekensis</name>
    <dbReference type="NCBI Taxonomy" id="1027249"/>
    <lineage>
        <taxon>Bacteria</taxon>
        <taxon>Bacillati</taxon>
        <taxon>Bacillota</taxon>
        <taxon>Bacilli</taxon>
        <taxon>Bacillales</taxon>
        <taxon>Bacillaceae</taxon>
        <taxon>Gracilibacillus</taxon>
    </lineage>
</organism>
<dbReference type="GO" id="GO:0030420">
    <property type="term" value="P:establishment of competence for transformation"/>
    <property type="evidence" value="ECO:0007669"/>
    <property type="project" value="UniProtKB-KW"/>
</dbReference>
<evidence type="ECO:0000313" key="4">
    <source>
        <dbReference type="EMBL" id="SHN08365.1"/>
    </source>
</evidence>
<dbReference type="EMBL" id="FRCZ01000003">
    <property type="protein sequence ID" value="SHN08365.1"/>
    <property type="molecule type" value="Genomic_DNA"/>
</dbReference>
<name>A0A1M7NW87_9BACI</name>